<proteinExistence type="predicted"/>
<dbReference type="OrthoDB" id="2801180at2759"/>
<reference evidence="1 2" key="1">
    <citation type="journal article" date="2012" name="Science">
        <title>The Paleozoic origin of enzymatic lignin decomposition reconstructed from 31 fungal genomes.</title>
        <authorList>
            <person name="Floudas D."/>
            <person name="Binder M."/>
            <person name="Riley R."/>
            <person name="Barry K."/>
            <person name="Blanchette R.A."/>
            <person name="Henrissat B."/>
            <person name="Martinez A.T."/>
            <person name="Otillar R."/>
            <person name="Spatafora J.W."/>
            <person name="Yadav J.S."/>
            <person name="Aerts A."/>
            <person name="Benoit I."/>
            <person name="Boyd A."/>
            <person name="Carlson A."/>
            <person name="Copeland A."/>
            <person name="Coutinho P.M."/>
            <person name="de Vries R.P."/>
            <person name="Ferreira P."/>
            <person name="Findley K."/>
            <person name="Foster B."/>
            <person name="Gaskell J."/>
            <person name="Glotzer D."/>
            <person name="Gorecki P."/>
            <person name="Heitman J."/>
            <person name="Hesse C."/>
            <person name="Hori C."/>
            <person name="Igarashi K."/>
            <person name="Jurgens J.A."/>
            <person name="Kallen N."/>
            <person name="Kersten P."/>
            <person name="Kohler A."/>
            <person name="Kuees U."/>
            <person name="Kumar T.K.A."/>
            <person name="Kuo A."/>
            <person name="LaButti K."/>
            <person name="Larrondo L.F."/>
            <person name="Lindquist E."/>
            <person name="Ling A."/>
            <person name="Lombard V."/>
            <person name="Lucas S."/>
            <person name="Lundell T."/>
            <person name="Martin R."/>
            <person name="McLaughlin D.J."/>
            <person name="Morgenstern I."/>
            <person name="Morin E."/>
            <person name="Murat C."/>
            <person name="Nagy L.G."/>
            <person name="Nolan M."/>
            <person name="Ohm R.A."/>
            <person name="Patyshakuliyeva A."/>
            <person name="Rokas A."/>
            <person name="Ruiz-Duenas F.J."/>
            <person name="Sabat G."/>
            <person name="Salamov A."/>
            <person name="Samejima M."/>
            <person name="Schmutz J."/>
            <person name="Slot J.C."/>
            <person name="St John F."/>
            <person name="Stenlid J."/>
            <person name="Sun H."/>
            <person name="Sun S."/>
            <person name="Syed K."/>
            <person name="Tsang A."/>
            <person name="Wiebenga A."/>
            <person name="Young D."/>
            <person name="Pisabarro A."/>
            <person name="Eastwood D.C."/>
            <person name="Martin F."/>
            <person name="Cullen D."/>
            <person name="Grigoriev I.V."/>
            <person name="Hibbett D.S."/>
        </authorList>
    </citation>
    <scope>NUCLEOTIDE SEQUENCE</scope>
    <source>
        <strain evidence="2">FP-58527</strain>
    </source>
</reference>
<gene>
    <name evidence="1" type="ORF">FOMPIDRAFT_1053869</name>
</gene>
<keyword evidence="2" id="KW-1185">Reference proteome</keyword>
<organism evidence="1 2">
    <name type="scientific">Fomitopsis schrenkii</name>
    <name type="common">Brown rot fungus</name>
    <dbReference type="NCBI Taxonomy" id="2126942"/>
    <lineage>
        <taxon>Eukaryota</taxon>
        <taxon>Fungi</taxon>
        <taxon>Dikarya</taxon>
        <taxon>Basidiomycota</taxon>
        <taxon>Agaricomycotina</taxon>
        <taxon>Agaricomycetes</taxon>
        <taxon>Polyporales</taxon>
        <taxon>Fomitopsis</taxon>
    </lineage>
</organism>
<accession>S8DXB6</accession>
<dbReference type="InParanoid" id="S8DXB6"/>
<protein>
    <recommendedName>
        <fullName evidence="3">F-box domain-containing protein</fullName>
    </recommendedName>
</protein>
<dbReference type="Proteomes" id="UP000015241">
    <property type="component" value="Unassembled WGS sequence"/>
</dbReference>
<dbReference type="EMBL" id="KE504200">
    <property type="protein sequence ID" value="EPS95778.1"/>
    <property type="molecule type" value="Genomic_DNA"/>
</dbReference>
<evidence type="ECO:0000313" key="1">
    <source>
        <dbReference type="EMBL" id="EPS95778.1"/>
    </source>
</evidence>
<name>S8DXB6_FOMSC</name>
<dbReference type="HOGENOM" id="CLU_834294_0_0_1"/>
<dbReference type="AlphaFoldDB" id="S8DXB6"/>
<dbReference type="SUPFAM" id="SSF52047">
    <property type="entry name" value="RNI-like"/>
    <property type="match status" value="1"/>
</dbReference>
<evidence type="ECO:0000313" key="2">
    <source>
        <dbReference type="Proteomes" id="UP000015241"/>
    </source>
</evidence>
<sequence>MTHCTQQALSTQDILSHIFEELRFSSTSKEWYSKEAADSRATLAHAAVVCKDFHEPALRILWRDLPTFSALVRLLPNRVVGAGPGGKKAYVLKKILNHKRWARFTYYAGFVRRCQSRPRRPTQDWVRLVDQMVFSYLFMCNDHKPILPRLERLDWCQDSLVDSNWALTCLLTPSLSHLTIYLYDDTGMLRDQPKGQFSPRVDMVLDGIARLCPALRHLGLTGAFRHRINCLPPPLGRCKTLHSLNVRGVGSLGQRRLLPLLCQLAKFPALHTLHAASKAEWPQTPSSSSLDAGSERKPRDGFCELKKVFINDTKVDVEAFLASKAVVAALEANRSASQT</sequence>
<evidence type="ECO:0008006" key="3">
    <source>
        <dbReference type="Google" id="ProtNLM"/>
    </source>
</evidence>